<feature type="domain" description="Endonuclease GajA/Old nuclease/RecF-like AAA" evidence="1">
    <location>
        <begin position="2"/>
        <end position="408"/>
    </location>
</feature>
<evidence type="ECO:0000313" key="3">
    <source>
        <dbReference type="Proteomes" id="UP000051166"/>
    </source>
</evidence>
<dbReference type="SUPFAM" id="SSF52540">
    <property type="entry name" value="P-loop containing nucleoside triphosphate hydrolases"/>
    <property type="match status" value="1"/>
</dbReference>
<dbReference type="EMBL" id="AZFQ01000023">
    <property type="protein sequence ID" value="KRL99742.1"/>
    <property type="molecule type" value="Genomic_DNA"/>
</dbReference>
<reference evidence="2 3" key="1">
    <citation type="journal article" date="2015" name="Genome Announc.">
        <title>Expanding the biotechnology potential of lactobacilli through comparative genomics of 213 strains and associated genera.</title>
        <authorList>
            <person name="Sun Z."/>
            <person name="Harris H.M."/>
            <person name="McCann A."/>
            <person name="Guo C."/>
            <person name="Argimon S."/>
            <person name="Zhang W."/>
            <person name="Yang X."/>
            <person name="Jeffery I.B."/>
            <person name="Cooney J.C."/>
            <person name="Kagawa T.F."/>
            <person name="Liu W."/>
            <person name="Song Y."/>
            <person name="Salvetti E."/>
            <person name="Wrobel A."/>
            <person name="Rasinkangas P."/>
            <person name="Parkhill J."/>
            <person name="Rea M.C."/>
            <person name="O'Sullivan O."/>
            <person name="Ritari J."/>
            <person name="Douillard F.P."/>
            <person name="Paul Ross R."/>
            <person name="Yang R."/>
            <person name="Briner A.E."/>
            <person name="Felis G.E."/>
            <person name="de Vos W.M."/>
            <person name="Barrangou R."/>
            <person name="Klaenhammer T.R."/>
            <person name="Caufield P.W."/>
            <person name="Cui Y."/>
            <person name="Zhang H."/>
            <person name="O'Toole P.W."/>
        </authorList>
    </citation>
    <scope>NUCLEOTIDE SEQUENCE [LARGE SCALE GENOMIC DNA]</scope>
    <source>
        <strain evidence="2 3">DSM 16230</strain>
    </source>
</reference>
<dbReference type="GeneID" id="98307529"/>
<dbReference type="Pfam" id="PF13175">
    <property type="entry name" value="AAA_15"/>
    <property type="match status" value="1"/>
</dbReference>
<keyword evidence="3" id="KW-1185">Reference proteome</keyword>
<dbReference type="InterPro" id="IPR027417">
    <property type="entry name" value="P-loop_NTPase"/>
</dbReference>
<dbReference type="Gene3D" id="3.40.50.300">
    <property type="entry name" value="P-loop containing nucleotide triphosphate hydrolases"/>
    <property type="match status" value="1"/>
</dbReference>
<dbReference type="OrthoDB" id="9801813at2"/>
<comment type="caution">
    <text evidence="2">The sequence shown here is derived from an EMBL/GenBank/DDBJ whole genome shotgun (WGS) entry which is preliminary data.</text>
</comment>
<gene>
    <name evidence="2" type="ORF">FD50_GL000060</name>
</gene>
<sequence>MKIMNLGPIKEFEFKLNKLTILIGKNGTGKTLTTYTAYALSVWIREKFSVDIVNEDTIKCIIKNGFYKLNVTEVYNYIVDKATKEFNGVDNSFFKFFFNDESIITDRTAISASKDDIKSCLKSLESLDNFDFAGLIWKYVGERDNEKSNKEANKNYLNVEYDKKTVNLIYSRGSLDREIDQASSMQDREKQFNRIKTAAMIRMLNDNILNAYVPKNRVYLPAERIGINVFRNELTSARAEKFSDLTSTVETKVNPNEELALNYPRPIDDYFRFLNRTIPLNSNLYRYIDGFGIQDNKNKYFEGLKKIRSSRNAIIPGEYEYNPDNNSITFKTKASGRAISFNLLSSSLKSLFGIDWFLRNMRHGDLLFIDEPEMNLHPEKQVKIAELMLALIDIGVRVIVSTHSDYFIKAVINLLLERKLYEKESYSKNTDVYLLKNGHGEKIGDLTEEENVNLANFDDSSITLNNEYFDLMEKLEND</sequence>
<name>A0A0R1V2K5_9LACO</name>
<dbReference type="RefSeq" id="WP_054756650.1">
    <property type="nucleotide sequence ID" value="NZ_AZFQ01000023.1"/>
</dbReference>
<proteinExistence type="predicted"/>
<evidence type="ECO:0000259" key="1">
    <source>
        <dbReference type="Pfam" id="PF13175"/>
    </source>
</evidence>
<dbReference type="PANTHER" id="PTHR43581">
    <property type="entry name" value="ATP/GTP PHOSPHATASE"/>
    <property type="match status" value="1"/>
</dbReference>
<dbReference type="PANTHER" id="PTHR43581:SF4">
    <property type="entry name" value="ATP_GTP PHOSPHATASE"/>
    <property type="match status" value="1"/>
</dbReference>
<dbReference type="Proteomes" id="UP000051166">
    <property type="component" value="Unassembled WGS sequence"/>
</dbReference>
<dbReference type="AlphaFoldDB" id="A0A0R1V2K5"/>
<dbReference type="PATRIC" id="fig|1423801.4.peg.58"/>
<protein>
    <recommendedName>
        <fullName evidence="1">Endonuclease GajA/Old nuclease/RecF-like AAA domain-containing protein</fullName>
    </recommendedName>
</protein>
<dbReference type="InterPro" id="IPR041685">
    <property type="entry name" value="AAA_GajA/Old/RecF-like"/>
</dbReference>
<evidence type="ECO:0000313" key="2">
    <source>
        <dbReference type="EMBL" id="KRL99742.1"/>
    </source>
</evidence>
<dbReference type="InterPro" id="IPR051396">
    <property type="entry name" value="Bact_Antivir_Def_Nuclease"/>
</dbReference>
<accession>A0A0R1V2K5</accession>
<organism evidence="2 3">
    <name type="scientific">Liquorilactobacillus satsumensis DSM 16230 = JCM 12392</name>
    <dbReference type="NCBI Taxonomy" id="1423801"/>
    <lineage>
        <taxon>Bacteria</taxon>
        <taxon>Bacillati</taxon>
        <taxon>Bacillota</taxon>
        <taxon>Bacilli</taxon>
        <taxon>Lactobacillales</taxon>
        <taxon>Lactobacillaceae</taxon>
        <taxon>Liquorilactobacillus</taxon>
    </lineage>
</organism>